<proteinExistence type="predicted"/>
<sequence length="136" mass="15754">MEQIENKHIGRNIQAIRKLRGIKQIDFANEMGVNQQNISRMENNKRVSEEKLEQASKILEASVSQIKDYDQKSITINNNVFSNDQINNPITEVIEYFKGALDERDQEIERLKEQLSRKNTRTSKTPAPIKAQLKKA</sequence>
<dbReference type="InterPro" id="IPR001387">
    <property type="entry name" value="Cro/C1-type_HTH"/>
</dbReference>
<dbReference type="AlphaFoldDB" id="A0AAJ5W6H4"/>
<evidence type="ECO:0000259" key="2">
    <source>
        <dbReference type="PROSITE" id="PS50943"/>
    </source>
</evidence>
<evidence type="ECO:0000313" key="3">
    <source>
        <dbReference type="EMBL" id="WEK17879.1"/>
    </source>
</evidence>
<reference evidence="3" key="1">
    <citation type="submission" date="2023-03" db="EMBL/GenBank/DDBJ databases">
        <title>Andean soil-derived lignocellulolytic bacterial consortium as a source of novel taxa and putative plastic-active enzymes.</title>
        <authorList>
            <person name="Diaz-Garcia L."/>
            <person name="Chuvochina M."/>
            <person name="Feuerriegel G."/>
            <person name="Bunk B."/>
            <person name="Sproer C."/>
            <person name="Streit W.R."/>
            <person name="Rodriguez L.M."/>
            <person name="Overmann J."/>
            <person name="Jimenez D.J."/>
        </authorList>
    </citation>
    <scope>NUCLEOTIDE SEQUENCE</scope>
    <source>
        <strain evidence="3">MAG 3858</strain>
    </source>
</reference>
<organism evidence="3 4">
    <name type="scientific">Candidatus Pedobacter colombiensis</name>
    <dbReference type="NCBI Taxonomy" id="3121371"/>
    <lineage>
        <taxon>Bacteria</taxon>
        <taxon>Pseudomonadati</taxon>
        <taxon>Bacteroidota</taxon>
        <taxon>Sphingobacteriia</taxon>
        <taxon>Sphingobacteriales</taxon>
        <taxon>Sphingobacteriaceae</taxon>
        <taxon>Pedobacter</taxon>
    </lineage>
</organism>
<gene>
    <name evidence="3" type="ORF">P0Y49_13830</name>
</gene>
<feature type="region of interest" description="Disordered" evidence="1">
    <location>
        <begin position="113"/>
        <end position="136"/>
    </location>
</feature>
<dbReference type="Gene3D" id="1.10.260.40">
    <property type="entry name" value="lambda repressor-like DNA-binding domains"/>
    <property type="match status" value="1"/>
</dbReference>
<dbReference type="EMBL" id="CP119313">
    <property type="protein sequence ID" value="WEK17879.1"/>
    <property type="molecule type" value="Genomic_DNA"/>
</dbReference>
<dbReference type="Proteomes" id="UP001214530">
    <property type="component" value="Chromosome"/>
</dbReference>
<feature type="domain" description="HTH cro/C1-type" evidence="2">
    <location>
        <begin position="13"/>
        <end position="66"/>
    </location>
</feature>
<evidence type="ECO:0000313" key="4">
    <source>
        <dbReference type="Proteomes" id="UP001214530"/>
    </source>
</evidence>
<dbReference type="Pfam" id="PF01381">
    <property type="entry name" value="HTH_3"/>
    <property type="match status" value="1"/>
</dbReference>
<dbReference type="CDD" id="cd00093">
    <property type="entry name" value="HTH_XRE"/>
    <property type="match status" value="1"/>
</dbReference>
<name>A0AAJ5W6H4_9SPHI</name>
<evidence type="ECO:0000256" key="1">
    <source>
        <dbReference type="SAM" id="MobiDB-lite"/>
    </source>
</evidence>
<dbReference type="InterPro" id="IPR010982">
    <property type="entry name" value="Lambda_DNA-bd_dom_sf"/>
</dbReference>
<dbReference type="PROSITE" id="PS50943">
    <property type="entry name" value="HTH_CROC1"/>
    <property type="match status" value="1"/>
</dbReference>
<dbReference type="SMART" id="SM00530">
    <property type="entry name" value="HTH_XRE"/>
    <property type="match status" value="1"/>
</dbReference>
<dbReference type="GO" id="GO:0003677">
    <property type="term" value="F:DNA binding"/>
    <property type="evidence" value="ECO:0007669"/>
    <property type="project" value="InterPro"/>
</dbReference>
<accession>A0AAJ5W6H4</accession>
<dbReference type="SUPFAM" id="SSF47413">
    <property type="entry name" value="lambda repressor-like DNA-binding domains"/>
    <property type="match status" value="1"/>
</dbReference>
<protein>
    <submittedName>
        <fullName evidence="3">Helix-turn-helix transcriptional regulator</fullName>
    </submittedName>
</protein>